<dbReference type="AlphaFoldDB" id="A0A2A5JS33"/>
<feature type="chain" id="PRO_5012065660" description="DUF3466 family protein" evidence="1">
    <location>
        <begin position="21"/>
        <end position="575"/>
    </location>
</feature>
<feature type="signal peptide" evidence="1">
    <location>
        <begin position="1"/>
        <end position="20"/>
    </location>
</feature>
<keyword evidence="3" id="KW-1185">Reference proteome</keyword>
<dbReference type="OrthoDB" id="6219137at2"/>
<dbReference type="NCBIfam" id="TIGR03501">
    <property type="entry name" value="GlyGly_CTERM"/>
    <property type="match status" value="1"/>
</dbReference>
<keyword evidence="1" id="KW-0732">Signal</keyword>
<comment type="caution">
    <text evidence="2">The sequence shown here is derived from an EMBL/GenBank/DDBJ whole genome shotgun (WGS) entry which is preliminary data.</text>
</comment>
<protein>
    <recommendedName>
        <fullName evidence="4">DUF3466 family protein</fullName>
    </recommendedName>
</protein>
<dbReference type="Pfam" id="PF11949">
    <property type="entry name" value="DUF3466"/>
    <property type="match status" value="1"/>
</dbReference>
<dbReference type="InterPro" id="IPR022562">
    <property type="entry name" value="DUF3466"/>
</dbReference>
<proteinExistence type="predicted"/>
<organism evidence="2 3">
    <name type="scientific">Pseudoalteromonas piscicida</name>
    <dbReference type="NCBI Taxonomy" id="43662"/>
    <lineage>
        <taxon>Bacteria</taxon>
        <taxon>Pseudomonadati</taxon>
        <taxon>Pseudomonadota</taxon>
        <taxon>Gammaproteobacteria</taxon>
        <taxon>Alteromonadales</taxon>
        <taxon>Pseudoalteromonadaceae</taxon>
        <taxon>Pseudoalteromonas</taxon>
    </lineage>
</organism>
<dbReference type="RefSeq" id="WP_099641573.1">
    <property type="nucleotide sequence ID" value="NZ_NKHF01000036.1"/>
</dbReference>
<evidence type="ECO:0000256" key="1">
    <source>
        <dbReference type="SAM" id="SignalP"/>
    </source>
</evidence>
<accession>A0A2A5JS33</accession>
<name>A0A2A5JS33_PSEO7</name>
<gene>
    <name evidence="2" type="ORF">CEX98_08000</name>
</gene>
<dbReference type="Proteomes" id="UP000228621">
    <property type="component" value="Unassembled WGS sequence"/>
</dbReference>
<sequence length="575" mass="63856">MKFKLLAASVAVALSQQAVAATYQLTELPRYENGKHTIISDANEAGEVIGQASSLFGVKIDVSYIDFNDSTLTSFYETEESRLKKIDEEITFTLDDIKNNDAANTNAQAHVFMLSYISSTNRSQSMQYQKVERSLSVTFDNNSAEEFVVFDEQSPDYDGLTRSVENYLTSITDDGTIVGWGSAPYQKITFTPEGETEEETYFVRDWRKKGVMVTPAGEKIRLEPAFTEYGGFSIAVDIKKTIDGGYVVVGQSSTALSDRAIETIEDNCDGVDEPVEVCTQSVTAPFHTRAYKWTFDNDFNLIDTTDLGLAFTPDEDDELAYSSMATATNASGLAVGFSRARRQSDDERLPYEQAVYFKDGEIKRIKEVESYYEYSKAVDVNDNGIIVGVFGRLTGSSRDNNSTGFYFDTNTSEFKEIPGYYENSITKVGDINNNGVVVGHGVATKSDSIFDREAFIYEIGAEKVVNINSLLPCRGDDFPYTVAEAVKITDDNKIYAIARKTVERRNTLGGIEKDSSGEIEYESVTLPVLLTPIAGEPESCTPPEAETYERQSASWSWLTLLALPLVALRRRRNTN</sequence>
<reference evidence="3" key="1">
    <citation type="journal article" date="2019" name="Genome Announc.">
        <title>Draft Genome Sequence of Pseudoalteromonas piscicida Strain 36Y ROTHPW, an Hypersaline Seawater Isolate from the South Coast of Sonora, Mexico.</title>
        <authorList>
            <person name="Sanchez-Diaz R."/>
            <person name="Molina-Garza Z.J."/>
            <person name="Cruz-Suarez L.E."/>
            <person name="Selvin J."/>
            <person name="Kiran G.S."/>
            <person name="Ibarra-Gamez J.C."/>
            <person name="Gomez-Gil B."/>
            <person name="Galaviz-Silva L."/>
        </authorList>
    </citation>
    <scope>NUCLEOTIDE SEQUENCE [LARGE SCALE GENOMIC DNA]</scope>
    <source>
        <strain evidence="3">36Y_RITHPW</strain>
    </source>
</reference>
<dbReference type="InterPro" id="IPR020008">
    <property type="entry name" value="GlyGly_CTERM"/>
</dbReference>
<evidence type="ECO:0000313" key="2">
    <source>
        <dbReference type="EMBL" id="PCK32263.1"/>
    </source>
</evidence>
<evidence type="ECO:0000313" key="3">
    <source>
        <dbReference type="Proteomes" id="UP000228621"/>
    </source>
</evidence>
<evidence type="ECO:0008006" key="4">
    <source>
        <dbReference type="Google" id="ProtNLM"/>
    </source>
</evidence>
<dbReference type="EMBL" id="NKHF01000036">
    <property type="protein sequence ID" value="PCK32263.1"/>
    <property type="molecule type" value="Genomic_DNA"/>
</dbReference>